<dbReference type="SUPFAM" id="SSF53474">
    <property type="entry name" value="alpha/beta-Hydrolases"/>
    <property type="match status" value="1"/>
</dbReference>
<feature type="transmembrane region" description="Helical" evidence="1">
    <location>
        <begin position="12"/>
        <end position="34"/>
    </location>
</feature>
<evidence type="ECO:0000259" key="2">
    <source>
        <dbReference type="Pfam" id="PF12695"/>
    </source>
</evidence>
<name>A0A2S6FW85_9CLOT</name>
<dbReference type="EMBL" id="PTIS01000013">
    <property type="protein sequence ID" value="PPK47850.1"/>
    <property type="molecule type" value="Genomic_DNA"/>
</dbReference>
<evidence type="ECO:0000313" key="4">
    <source>
        <dbReference type="Proteomes" id="UP000239863"/>
    </source>
</evidence>
<accession>A0A2S6FW85</accession>
<dbReference type="AlphaFoldDB" id="A0A2S6FW85"/>
<proteinExistence type="predicted"/>
<dbReference type="OrthoDB" id="9780932at2"/>
<protein>
    <submittedName>
        <fullName evidence="3">Alpha/beta hydrolase family protein</fullName>
    </submittedName>
</protein>
<dbReference type="GO" id="GO:0016787">
    <property type="term" value="F:hydrolase activity"/>
    <property type="evidence" value="ECO:0007669"/>
    <property type="project" value="UniProtKB-KW"/>
</dbReference>
<dbReference type="InterPro" id="IPR029058">
    <property type="entry name" value="AB_hydrolase_fold"/>
</dbReference>
<dbReference type="STRING" id="37659.GCA_000703125_01870"/>
<dbReference type="Pfam" id="PF12695">
    <property type="entry name" value="Abhydrolase_5"/>
    <property type="match status" value="1"/>
</dbReference>
<dbReference type="Proteomes" id="UP000239863">
    <property type="component" value="Unassembled WGS sequence"/>
</dbReference>
<reference evidence="3 4" key="1">
    <citation type="submission" date="2018-02" db="EMBL/GenBank/DDBJ databases">
        <title>Genomic Encyclopedia of Archaeal and Bacterial Type Strains, Phase II (KMG-II): from individual species to whole genera.</title>
        <authorList>
            <person name="Goeker M."/>
        </authorList>
    </citation>
    <scope>NUCLEOTIDE SEQUENCE [LARGE SCALE GENOMIC DNA]</scope>
    <source>
        <strain evidence="3 4">DSM 15099</strain>
    </source>
</reference>
<keyword evidence="1" id="KW-0472">Membrane</keyword>
<gene>
    <name evidence="3" type="ORF">BD821_11371</name>
</gene>
<comment type="caution">
    <text evidence="3">The sequence shown here is derived from an EMBL/GenBank/DDBJ whole genome shotgun (WGS) entry which is preliminary data.</text>
</comment>
<sequence>MKQKRSFKFKVFRGIAIFLIIMVSTFFVYVSSYYKSSSLALDALKSDSLVTVEENGDILFKPIYNNKNIGFIFYPGAKVEASAYAPIAKEIASKGYTVVIAKMSFNLAILSPNKAENIVSKHKDINSWVIGGHSLGGVMAADYALKNNKIKGLVFLASYPKDKKDFTSNQIKVLSLWGSNDKVANLNKIKEAKNVMPSDSEFIEIEGGNHSGFGDYGYQKGDGDAFITNKEQMSDTSKSILNLLDNLN</sequence>
<keyword evidence="1" id="KW-1133">Transmembrane helix</keyword>
<feature type="domain" description="Alpha/beta hydrolase fold-5" evidence="2">
    <location>
        <begin position="71"/>
        <end position="233"/>
    </location>
</feature>
<evidence type="ECO:0000313" key="3">
    <source>
        <dbReference type="EMBL" id="PPK47850.1"/>
    </source>
</evidence>
<keyword evidence="3" id="KW-0378">Hydrolase</keyword>
<evidence type="ECO:0000256" key="1">
    <source>
        <dbReference type="SAM" id="Phobius"/>
    </source>
</evidence>
<dbReference type="InterPro" id="IPR029059">
    <property type="entry name" value="AB_hydrolase_5"/>
</dbReference>
<organism evidence="3 4">
    <name type="scientific">Clostridium algidicarnis DSM 15099</name>
    <dbReference type="NCBI Taxonomy" id="1121295"/>
    <lineage>
        <taxon>Bacteria</taxon>
        <taxon>Bacillati</taxon>
        <taxon>Bacillota</taxon>
        <taxon>Clostridia</taxon>
        <taxon>Eubacteriales</taxon>
        <taxon>Clostridiaceae</taxon>
        <taxon>Clostridium</taxon>
    </lineage>
</organism>
<dbReference type="RefSeq" id="WP_104410293.1">
    <property type="nucleotide sequence ID" value="NZ_PTIS01000013.1"/>
</dbReference>
<keyword evidence="1" id="KW-0812">Transmembrane</keyword>
<dbReference type="Gene3D" id="3.40.50.1820">
    <property type="entry name" value="alpha/beta hydrolase"/>
    <property type="match status" value="1"/>
</dbReference>